<evidence type="ECO:0000256" key="2">
    <source>
        <dbReference type="SAM" id="Phobius"/>
    </source>
</evidence>
<dbReference type="PANTHER" id="PTHR13167:SF25">
    <property type="entry name" value="PIEZO-TYPE MECHANOSENSITIVE ION CHANNEL COMPONENT"/>
    <property type="match status" value="1"/>
</dbReference>
<feature type="transmembrane region" description="Helical" evidence="2">
    <location>
        <begin position="181"/>
        <end position="199"/>
    </location>
</feature>
<dbReference type="PANTHER" id="PTHR13167">
    <property type="entry name" value="PIEZO-TYPE MECHANOSENSITIVE ION CHANNEL COMPONENT"/>
    <property type="match status" value="1"/>
</dbReference>
<dbReference type="OrthoDB" id="303066at2759"/>
<dbReference type="EMBL" id="ASPP01009236">
    <property type="protein sequence ID" value="ETO24398.1"/>
    <property type="molecule type" value="Genomic_DNA"/>
</dbReference>
<dbReference type="GO" id="GO:0005261">
    <property type="term" value="F:monoatomic cation channel activity"/>
    <property type="evidence" value="ECO:0007669"/>
    <property type="project" value="TreeGrafter"/>
</dbReference>
<evidence type="ECO:0000256" key="1">
    <source>
        <dbReference type="SAM" id="MobiDB-lite"/>
    </source>
</evidence>
<dbReference type="GO" id="GO:0008381">
    <property type="term" value="F:mechanosensitive monoatomic ion channel activity"/>
    <property type="evidence" value="ECO:0007669"/>
    <property type="project" value="InterPro"/>
</dbReference>
<name>X6NEU3_RETFI</name>
<dbReference type="Pfam" id="PF24874">
    <property type="entry name" value="Piezo_THU9_anchor"/>
    <property type="match status" value="1"/>
</dbReference>
<keyword evidence="5" id="KW-1185">Reference proteome</keyword>
<evidence type="ECO:0000259" key="3">
    <source>
        <dbReference type="Pfam" id="PF24874"/>
    </source>
</evidence>
<dbReference type="GO" id="GO:0050982">
    <property type="term" value="P:detection of mechanical stimulus"/>
    <property type="evidence" value="ECO:0007669"/>
    <property type="project" value="TreeGrafter"/>
</dbReference>
<sequence>DDDDDDDDDNDDENIDESEDGEEQVGNHIIVKIDKNPKIKKLTDKEMMEWLDFDTNYMEPSTSDKIYVQFERSIGQKYLTWSLRQSIFELLPPEFRIQKHQSSILSEIKPGRDLYFYMFVVELLQVFYLLFLYNFMAEPSGNASFNTSRFSGDMVLWLFIQVLFLVFDRVVYLIRSIPGKLILQIVSVIVYHWQVFIVWPRQKNQLFTDVPALVVFYLLKIVYWILSAIQIRYGYPTFDRTHSRMAKEHSNLYYIFFSVYASIPFILKCELF</sequence>
<proteinExistence type="predicted"/>
<dbReference type="GO" id="GO:0016020">
    <property type="term" value="C:membrane"/>
    <property type="evidence" value="ECO:0007669"/>
    <property type="project" value="InterPro"/>
</dbReference>
<keyword evidence="2" id="KW-0812">Transmembrane</keyword>
<dbReference type="Proteomes" id="UP000023152">
    <property type="component" value="Unassembled WGS sequence"/>
</dbReference>
<gene>
    <name evidence="4" type="ORF">RFI_12755</name>
</gene>
<feature type="domain" description="Piezo THU9 and anchor" evidence="3">
    <location>
        <begin position="112"/>
        <end position="268"/>
    </location>
</feature>
<reference evidence="4 5" key="1">
    <citation type="journal article" date="2013" name="Curr. Biol.">
        <title>The Genome of the Foraminiferan Reticulomyxa filosa.</title>
        <authorList>
            <person name="Glockner G."/>
            <person name="Hulsmann N."/>
            <person name="Schleicher M."/>
            <person name="Noegel A.A."/>
            <person name="Eichinger L."/>
            <person name="Gallinger C."/>
            <person name="Pawlowski J."/>
            <person name="Sierra R."/>
            <person name="Euteneuer U."/>
            <person name="Pillet L."/>
            <person name="Moustafa A."/>
            <person name="Platzer M."/>
            <person name="Groth M."/>
            <person name="Szafranski K."/>
            <person name="Schliwa M."/>
        </authorList>
    </citation>
    <scope>NUCLEOTIDE SEQUENCE [LARGE SCALE GENOMIC DNA]</scope>
</reference>
<keyword evidence="2" id="KW-0472">Membrane</keyword>
<evidence type="ECO:0000313" key="5">
    <source>
        <dbReference type="Proteomes" id="UP000023152"/>
    </source>
</evidence>
<accession>X6NEU3</accession>
<dbReference type="AlphaFoldDB" id="X6NEU3"/>
<feature type="transmembrane region" description="Helical" evidence="2">
    <location>
        <begin position="211"/>
        <end position="231"/>
    </location>
</feature>
<comment type="caution">
    <text evidence="4">The sequence shown here is derived from an EMBL/GenBank/DDBJ whole genome shotgun (WGS) entry which is preliminary data.</text>
</comment>
<feature type="non-terminal residue" evidence="4">
    <location>
        <position position="1"/>
    </location>
</feature>
<feature type="compositionally biased region" description="Acidic residues" evidence="1">
    <location>
        <begin position="1"/>
        <end position="23"/>
    </location>
</feature>
<dbReference type="GO" id="GO:0071260">
    <property type="term" value="P:cellular response to mechanical stimulus"/>
    <property type="evidence" value="ECO:0007669"/>
    <property type="project" value="TreeGrafter"/>
</dbReference>
<feature type="transmembrane region" description="Helical" evidence="2">
    <location>
        <begin position="251"/>
        <end position="267"/>
    </location>
</feature>
<keyword evidence="2" id="KW-1133">Transmembrane helix</keyword>
<dbReference type="InterPro" id="IPR056770">
    <property type="entry name" value="Piezo_THU9_anchor"/>
</dbReference>
<dbReference type="InterPro" id="IPR027272">
    <property type="entry name" value="Piezo"/>
</dbReference>
<feature type="region of interest" description="Disordered" evidence="1">
    <location>
        <begin position="1"/>
        <end position="26"/>
    </location>
</feature>
<evidence type="ECO:0000313" key="4">
    <source>
        <dbReference type="EMBL" id="ETO24398.1"/>
    </source>
</evidence>
<feature type="transmembrane region" description="Helical" evidence="2">
    <location>
        <begin position="114"/>
        <end position="135"/>
    </location>
</feature>
<feature type="transmembrane region" description="Helical" evidence="2">
    <location>
        <begin position="155"/>
        <end position="174"/>
    </location>
</feature>
<organism evidence="4 5">
    <name type="scientific">Reticulomyxa filosa</name>
    <dbReference type="NCBI Taxonomy" id="46433"/>
    <lineage>
        <taxon>Eukaryota</taxon>
        <taxon>Sar</taxon>
        <taxon>Rhizaria</taxon>
        <taxon>Retaria</taxon>
        <taxon>Foraminifera</taxon>
        <taxon>Monothalamids</taxon>
        <taxon>Reticulomyxidae</taxon>
        <taxon>Reticulomyxa</taxon>
    </lineage>
</organism>
<protein>
    <recommendedName>
        <fullName evidence="3">Piezo THU9 and anchor domain-containing protein</fullName>
    </recommendedName>
</protein>
<dbReference type="GO" id="GO:0042391">
    <property type="term" value="P:regulation of membrane potential"/>
    <property type="evidence" value="ECO:0007669"/>
    <property type="project" value="TreeGrafter"/>
</dbReference>